<dbReference type="PROSITE" id="PS50181">
    <property type="entry name" value="FBOX"/>
    <property type="match status" value="1"/>
</dbReference>
<evidence type="ECO:0000313" key="3">
    <source>
        <dbReference type="Proteomes" id="UP000230233"/>
    </source>
</evidence>
<sequence>MEIDEEPNLLNLPNEVLLQVFRRLPRHDIFFGIAHVNHRFRSLVQRNLKTIRLFDAHCHVNIVDNRPLTKYRDDGTDPIITYSFTLFDRRGPEFTQKRRLCLRGNDVKYKELHISHLYDSKMQSQFERAGNGHDVTVSPKTATTLLSYMNLQAIRIQVRKQCKKESKRLEDDFFENCLRFLERMCSRVEIKSLLLCSKNILFPWQLGQKSLSKLASLQGLQNLILENMTTFDPRFLKLPTRNLASLQFRLDPRHRMELDQLQVSPIDGSLLKSLSAASVYRLDFSAYSEVAQVVTSIDAVDMCYFIENWHFSPKPWIIKGISFNSQVSIDDFRMAAYKILPSNFAIPFPYCRFQTCHRKSMDIVLEVACYANGTATQWIFRTGHLNSC</sequence>
<proteinExistence type="predicted"/>
<dbReference type="InterPro" id="IPR036047">
    <property type="entry name" value="F-box-like_dom_sf"/>
</dbReference>
<gene>
    <name evidence="2" type="primary">Cni-T03F6.4</name>
    <name evidence="2" type="synonym">Cnig_chr_III.g11571</name>
    <name evidence="2" type="ORF">B9Z55_011571</name>
</gene>
<dbReference type="InterPro" id="IPR001810">
    <property type="entry name" value="F-box_dom"/>
</dbReference>
<feature type="domain" description="F-box" evidence="1">
    <location>
        <begin position="6"/>
        <end position="53"/>
    </location>
</feature>
<dbReference type="EMBL" id="PDUG01000003">
    <property type="protein sequence ID" value="PIC40114.1"/>
    <property type="molecule type" value="Genomic_DNA"/>
</dbReference>
<name>A0A2G5UKP6_9PELO</name>
<dbReference type="AlphaFoldDB" id="A0A2G5UKP6"/>
<protein>
    <recommendedName>
        <fullName evidence="1">F-box domain-containing protein</fullName>
    </recommendedName>
</protein>
<dbReference type="SUPFAM" id="SSF81383">
    <property type="entry name" value="F-box domain"/>
    <property type="match status" value="1"/>
</dbReference>
<keyword evidence="3" id="KW-1185">Reference proteome</keyword>
<dbReference type="Proteomes" id="UP000230233">
    <property type="component" value="Chromosome III"/>
</dbReference>
<comment type="caution">
    <text evidence="2">The sequence shown here is derived from an EMBL/GenBank/DDBJ whole genome shotgun (WGS) entry which is preliminary data.</text>
</comment>
<reference evidence="3" key="1">
    <citation type="submission" date="2017-10" db="EMBL/GenBank/DDBJ databases">
        <title>Rapid genome shrinkage in a self-fertile nematode reveals novel sperm competition proteins.</title>
        <authorList>
            <person name="Yin D."/>
            <person name="Schwarz E.M."/>
            <person name="Thomas C.G."/>
            <person name="Felde R.L."/>
            <person name="Korf I.F."/>
            <person name="Cutter A.D."/>
            <person name="Schartner C.M."/>
            <person name="Ralston E.J."/>
            <person name="Meyer B.J."/>
            <person name="Haag E.S."/>
        </authorList>
    </citation>
    <scope>NUCLEOTIDE SEQUENCE [LARGE SCALE GENOMIC DNA]</scope>
    <source>
        <strain evidence="3">JU1422</strain>
    </source>
</reference>
<dbReference type="Pfam" id="PF00646">
    <property type="entry name" value="F-box"/>
    <property type="match status" value="1"/>
</dbReference>
<dbReference type="InterPro" id="IPR018228">
    <property type="entry name" value="DNase_TatD-rel_CS"/>
</dbReference>
<accession>A0A2G5UKP6</accession>
<organism evidence="2 3">
    <name type="scientific">Caenorhabditis nigoni</name>
    <dbReference type="NCBI Taxonomy" id="1611254"/>
    <lineage>
        <taxon>Eukaryota</taxon>
        <taxon>Metazoa</taxon>
        <taxon>Ecdysozoa</taxon>
        <taxon>Nematoda</taxon>
        <taxon>Chromadorea</taxon>
        <taxon>Rhabditida</taxon>
        <taxon>Rhabditina</taxon>
        <taxon>Rhabditomorpha</taxon>
        <taxon>Rhabditoidea</taxon>
        <taxon>Rhabditidae</taxon>
        <taxon>Peloderinae</taxon>
        <taxon>Caenorhabditis</taxon>
    </lineage>
</organism>
<dbReference type="Gene3D" id="1.20.1280.50">
    <property type="match status" value="1"/>
</dbReference>
<evidence type="ECO:0000259" key="1">
    <source>
        <dbReference type="PROSITE" id="PS50181"/>
    </source>
</evidence>
<dbReference type="CDD" id="cd09917">
    <property type="entry name" value="F-box_SF"/>
    <property type="match status" value="1"/>
</dbReference>
<dbReference type="PROSITE" id="PS01137">
    <property type="entry name" value="TATD_1"/>
    <property type="match status" value="1"/>
</dbReference>
<evidence type="ECO:0000313" key="2">
    <source>
        <dbReference type="EMBL" id="PIC40114.1"/>
    </source>
</evidence>
<dbReference type="OrthoDB" id="5788425at2759"/>